<gene>
    <name evidence="5" type="ORF">SAMN06265221_11531</name>
</gene>
<keyword evidence="6" id="KW-1185">Reference proteome</keyword>
<dbReference type="OrthoDB" id="6184213at2"/>
<dbReference type="GO" id="GO:0005737">
    <property type="term" value="C:cytoplasm"/>
    <property type="evidence" value="ECO:0007669"/>
    <property type="project" value="TreeGrafter"/>
</dbReference>
<dbReference type="EMBL" id="FXTK01000015">
    <property type="protein sequence ID" value="SMO86723.1"/>
    <property type="molecule type" value="Genomic_DNA"/>
</dbReference>
<dbReference type="GO" id="GO:0016712">
    <property type="term" value="F:oxidoreductase activity, acting on paired donors, with incorporation or reduction of molecular oxygen, reduced flavin or flavoprotein as one donor, and incorporation of one atom of oxygen"/>
    <property type="evidence" value="ECO:0007669"/>
    <property type="project" value="TreeGrafter"/>
</dbReference>
<dbReference type="Gene3D" id="1.20.140.10">
    <property type="entry name" value="Butyryl-CoA Dehydrogenase, subunit A, domain 3"/>
    <property type="match status" value="1"/>
</dbReference>
<dbReference type="SUPFAM" id="SSF47203">
    <property type="entry name" value="Acyl-CoA dehydrogenase C-terminal domain-like"/>
    <property type="match status" value="1"/>
</dbReference>
<evidence type="ECO:0000259" key="3">
    <source>
        <dbReference type="Pfam" id="PF02771"/>
    </source>
</evidence>
<organism evidence="5 6">
    <name type="scientific">Paracoccus laeviglucosivorans</name>
    <dbReference type="NCBI Taxonomy" id="1197861"/>
    <lineage>
        <taxon>Bacteria</taxon>
        <taxon>Pseudomonadati</taxon>
        <taxon>Pseudomonadota</taxon>
        <taxon>Alphaproteobacteria</taxon>
        <taxon>Rhodobacterales</taxon>
        <taxon>Paracoccaceae</taxon>
        <taxon>Paracoccus</taxon>
    </lineage>
</organism>
<feature type="domain" description="Acyl-CoA dehydrogenase C-terminal" evidence="4">
    <location>
        <begin position="241"/>
        <end position="378"/>
    </location>
</feature>
<evidence type="ECO:0000259" key="4">
    <source>
        <dbReference type="Pfam" id="PF08028"/>
    </source>
</evidence>
<sequence length="419" mass="45410">MAQFIQALPVSPRYESVATKFRPFLERVRAEAVERETTHRLLHPEIAEATRLGLTRLRLPAAQGGAGLDLVEFFAAVIELGAADPNLANALRANAGILEDALARPSYEWSQLVAAEIAQGKLVGSGASEIGGATNRSYETVLRPDGRDYRISGRKFYTTGSLYGDYMNAFALTPEGDTVTLIVPTRAKGVTILDDWDGFGQQLTASGTALLEDVLIRREWVRPSADRFPHAHGFFQLYHIATLAGIARTIAAEAAELVAARSRSYPGRSNAERSADDPQIQQVLGRLASVAYVSRAAVLQAARGLQDVHERGLGLMDAVQLNELSAIAELHVSQTVTVVTDLVLEAATVLFDTLGASAAKRSLGLDRHWRNARTLASHNPRIFHDRLIGRFAATGELPDSFQQQGRAIPGHARPQLVIA</sequence>
<keyword evidence="1" id="KW-0560">Oxidoreductase</keyword>
<dbReference type="RefSeq" id="WP_142663999.1">
    <property type="nucleotide sequence ID" value="NZ_FXTK01000015.1"/>
</dbReference>
<dbReference type="InterPro" id="IPR013107">
    <property type="entry name" value="Acyl-CoA_DH_C"/>
</dbReference>
<evidence type="ECO:0000313" key="6">
    <source>
        <dbReference type="Proteomes" id="UP000319014"/>
    </source>
</evidence>
<dbReference type="GO" id="GO:0003995">
    <property type="term" value="F:acyl-CoA dehydrogenase activity"/>
    <property type="evidence" value="ECO:0007669"/>
    <property type="project" value="TreeGrafter"/>
</dbReference>
<dbReference type="SUPFAM" id="SSF56645">
    <property type="entry name" value="Acyl-CoA dehydrogenase NM domain-like"/>
    <property type="match status" value="1"/>
</dbReference>
<name>A0A521ES21_9RHOB</name>
<dbReference type="InterPro" id="IPR046373">
    <property type="entry name" value="Acyl-CoA_Oxase/DH_mid-dom_sf"/>
</dbReference>
<dbReference type="InterPro" id="IPR050741">
    <property type="entry name" value="Acyl-CoA_dehydrogenase"/>
</dbReference>
<dbReference type="InterPro" id="IPR037069">
    <property type="entry name" value="AcylCoA_DH/ox_N_sf"/>
</dbReference>
<dbReference type="Gene3D" id="1.10.540.10">
    <property type="entry name" value="Acyl-CoA dehydrogenase/oxidase, N-terminal domain"/>
    <property type="match status" value="1"/>
</dbReference>
<dbReference type="Gene3D" id="2.40.110.10">
    <property type="entry name" value="Butyryl-CoA Dehydrogenase, subunit A, domain 2"/>
    <property type="match status" value="1"/>
</dbReference>
<dbReference type="PANTHER" id="PTHR48083:SF19">
    <property type="entry name" value="FLAVIN-DEPENDENT MONOOXYGENASE, OXYGENASE SUBUNIT HSAA"/>
    <property type="match status" value="1"/>
</dbReference>
<reference evidence="5 6" key="1">
    <citation type="submission" date="2017-05" db="EMBL/GenBank/DDBJ databases">
        <authorList>
            <person name="Varghese N."/>
            <person name="Submissions S."/>
        </authorList>
    </citation>
    <scope>NUCLEOTIDE SEQUENCE [LARGE SCALE GENOMIC DNA]</scope>
    <source>
        <strain evidence="5 6">DSM 100094</strain>
    </source>
</reference>
<dbReference type="GO" id="GO:0033539">
    <property type="term" value="P:fatty acid beta-oxidation using acyl-CoA dehydrogenase"/>
    <property type="evidence" value="ECO:0007669"/>
    <property type="project" value="TreeGrafter"/>
</dbReference>
<feature type="domain" description="Acyl-CoA dehydrogenase/oxidase N-terminal" evidence="3">
    <location>
        <begin position="16"/>
        <end position="102"/>
    </location>
</feature>
<dbReference type="PANTHER" id="PTHR48083">
    <property type="entry name" value="MEDIUM-CHAIN SPECIFIC ACYL-COA DEHYDROGENASE, MITOCHONDRIAL-RELATED"/>
    <property type="match status" value="1"/>
</dbReference>
<dbReference type="Pfam" id="PF02771">
    <property type="entry name" value="Acyl-CoA_dh_N"/>
    <property type="match status" value="1"/>
</dbReference>
<evidence type="ECO:0000313" key="5">
    <source>
        <dbReference type="EMBL" id="SMO86723.1"/>
    </source>
</evidence>
<accession>A0A521ES21</accession>
<protein>
    <submittedName>
        <fullName evidence="5">Acyl-CoA dehydrogenase</fullName>
    </submittedName>
</protein>
<dbReference type="GO" id="GO:0050660">
    <property type="term" value="F:flavin adenine dinucleotide binding"/>
    <property type="evidence" value="ECO:0007669"/>
    <property type="project" value="InterPro"/>
</dbReference>
<dbReference type="AlphaFoldDB" id="A0A521ES21"/>
<evidence type="ECO:0000256" key="2">
    <source>
        <dbReference type="ARBA" id="ARBA00049661"/>
    </source>
</evidence>
<dbReference type="InterPro" id="IPR036250">
    <property type="entry name" value="AcylCo_DH-like_C"/>
</dbReference>
<dbReference type="PIRSF" id="PIRSF016578">
    <property type="entry name" value="HsaA"/>
    <property type="match status" value="1"/>
</dbReference>
<evidence type="ECO:0000256" key="1">
    <source>
        <dbReference type="ARBA" id="ARBA00023002"/>
    </source>
</evidence>
<comment type="similarity">
    <text evidence="2">Belongs to the HpaH/HsaA monooxygenase family.</text>
</comment>
<proteinExistence type="inferred from homology"/>
<dbReference type="InterPro" id="IPR013786">
    <property type="entry name" value="AcylCoA_DH/ox_N"/>
</dbReference>
<dbReference type="InterPro" id="IPR009100">
    <property type="entry name" value="AcylCoA_DH/oxidase_NM_dom_sf"/>
</dbReference>
<dbReference type="Pfam" id="PF08028">
    <property type="entry name" value="Acyl-CoA_dh_2"/>
    <property type="match status" value="1"/>
</dbReference>
<dbReference type="Proteomes" id="UP000319014">
    <property type="component" value="Unassembled WGS sequence"/>
</dbReference>